<gene>
    <name evidence="1" type="ORF">EJ03DRAFT_38981</name>
</gene>
<dbReference type="Proteomes" id="UP000799436">
    <property type="component" value="Unassembled WGS sequence"/>
</dbReference>
<dbReference type="OrthoDB" id="2951834at2759"/>
<organism evidence="1 2">
    <name type="scientific">Teratosphaeria nubilosa</name>
    <dbReference type="NCBI Taxonomy" id="161662"/>
    <lineage>
        <taxon>Eukaryota</taxon>
        <taxon>Fungi</taxon>
        <taxon>Dikarya</taxon>
        <taxon>Ascomycota</taxon>
        <taxon>Pezizomycotina</taxon>
        <taxon>Dothideomycetes</taxon>
        <taxon>Dothideomycetidae</taxon>
        <taxon>Mycosphaerellales</taxon>
        <taxon>Teratosphaeriaceae</taxon>
        <taxon>Teratosphaeria</taxon>
    </lineage>
</organism>
<proteinExistence type="predicted"/>
<name>A0A6G1LEP6_9PEZI</name>
<accession>A0A6G1LEP6</accession>
<reference evidence="1" key="1">
    <citation type="journal article" date="2020" name="Stud. Mycol.">
        <title>101 Dothideomycetes genomes: a test case for predicting lifestyles and emergence of pathogens.</title>
        <authorList>
            <person name="Haridas S."/>
            <person name="Albert R."/>
            <person name="Binder M."/>
            <person name="Bloem J."/>
            <person name="Labutti K."/>
            <person name="Salamov A."/>
            <person name="Andreopoulos B."/>
            <person name="Baker S."/>
            <person name="Barry K."/>
            <person name="Bills G."/>
            <person name="Bluhm B."/>
            <person name="Cannon C."/>
            <person name="Castanera R."/>
            <person name="Culley D."/>
            <person name="Daum C."/>
            <person name="Ezra D."/>
            <person name="Gonzalez J."/>
            <person name="Henrissat B."/>
            <person name="Kuo A."/>
            <person name="Liang C."/>
            <person name="Lipzen A."/>
            <person name="Lutzoni F."/>
            <person name="Magnuson J."/>
            <person name="Mondo S."/>
            <person name="Nolan M."/>
            <person name="Ohm R."/>
            <person name="Pangilinan J."/>
            <person name="Park H.-J."/>
            <person name="Ramirez L."/>
            <person name="Alfaro M."/>
            <person name="Sun H."/>
            <person name="Tritt A."/>
            <person name="Yoshinaga Y."/>
            <person name="Zwiers L.-H."/>
            <person name="Turgeon B."/>
            <person name="Goodwin S."/>
            <person name="Spatafora J."/>
            <person name="Crous P."/>
            <person name="Grigoriev I."/>
        </authorList>
    </citation>
    <scope>NUCLEOTIDE SEQUENCE</scope>
    <source>
        <strain evidence="1">CBS 116005</strain>
    </source>
</reference>
<sequence length="193" mass="22601">MAQTTDNTCYLLELPGEVRNKIYRKVLVEDYKQYPGFVTISIPVQRSTVPGLLLACKQIRDETVPIYYCENAFGIQCPDFDCAQSMWFCTKRKHLMQKHRLRRLDQSPWTRDGAIEVYYKFTGTSSWRNILVWLENFHADKADNPFQGDLDYTDIDTALDGLFEAVAELRDLTWVRVKRVVESFHYKRLARGS</sequence>
<dbReference type="AlphaFoldDB" id="A0A6G1LEP6"/>
<keyword evidence="2" id="KW-1185">Reference proteome</keyword>
<evidence type="ECO:0000313" key="1">
    <source>
        <dbReference type="EMBL" id="KAF2771335.1"/>
    </source>
</evidence>
<evidence type="ECO:0000313" key="2">
    <source>
        <dbReference type="Proteomes" id="UP000799436"/>
    </source>
</evidence>
<dbReference type="EMBL" id="ML995820">
    <property type="protein sequence ID" value="KAF2771335.1"/>
    <property type="molecule type" value="Genomic_DNA"/>
</dbReference>
<protein>
    <submittedName>
        <fullName evidence="1">Uncharacterized protein</fullName>
    </submittedName>
</protein>